<evidence type="ECO:0000256" key="4">
    <source>
        <dbReference type="ARBA" id="ARBA00022989"/>
    </source>
</evidence>
<dbReference type="PANTHER" id="PTHR48022">
    <property type="entry name" value="PLASTIDIC GLUCOSE TRANSPORTER 4"/>
    <property type="match status" value="1"/>
</dbReference>
<dbReference type="AlphaFoldDB" id="A0AAN7W879"/>
<evidence type="ECO:0000256" key="5">
    <source>
        <dbReference type="ARBA" id="ARBA00023136"/>
    </source>
</evidence>
<proteinExistence type="inferred from homology"/>
<dbReference type="SUPFAM" id="SSF103473">
    <property type="entry name" value="MFS general substrate transporter"/>
    <property type="match status" value="1"/>
</dbReference>
<comment type="caution">
    <text evidence="8">The sequence shown here is derived from an EMBL/GenBank/DDBJ whole genome shotgun (WGS) entry which is preliminary data.</text>
</comment>
<keyword evidence="4 6" id="KW-1133">Transmembrane helix</keyword>
<comment type="subcellular location">
    <subcellularLocation>
        <location evidence="1">Membrane</location>
        <topology evidence="1">Multi-pass membrane protein</topology>
    </subcellularLocation>
</comment>
<gene>
    <name evidence="8" type="ORF">LTR97_008609</name>
</gene>
<reference evidence="8" key="1">
    <citation type="submission" date="2023-08" db="EMBL/GenBank/DDBJ databases">
        <title>Black Yeasts Isolated from many extreme environments.</title>
        <authorList>
            <person name="Coleine C."/>
            <person name="Stajich J.E."/>
            <person name="Selbmann L."/>
        </authorList>
    </citation>
    <scope>NUCLEOTIDE SEQUENCE</scope>
    <source>
        <strain evidence="8">CCFEE 5810</strain>
    </source>
</reference>
<evidence type="ECO:0000313" key="8">
    <source>
        <dbReference type="EMBL" id="KAK5696189.1"/>
    </source>
</evidence>
<feature type="transmembrane region" description="Helical" evidence="6">
    <location>
        <begin position="133"/>
        <end position="150"/>
    </location>
</feature>
<dbReference type="Proteomes" id="UP001310594">
    <property type="component" value="Unassembled WGS sequence"/>
</dbReference>
<dbReference type="InterPro" id="IPR005828">
    <property type="entry name" value="MFS_sugar_transport-like"/>
</dbReference>
<sequence length="326" mass="35247">MTTKDIQASDMPQTLHHRESKSVGVLLKENPYVAGVAMFASLGGFLFGYDQGVVSGVITMESLRAAFPKVFTDNNFKGCSFRAGRTSNALPSAAVSCSFSSLWVAVNAMIYYAPIIFSQLGLSGNTSSLHATGVYGIVNTLSTIPALLLIDRLRRRRLSMAGAAGTMVSLVIVGGIIGGFGSSLVSHKAAGWVGIALIYIYDINFSYSFAPIGWVLPSEIFNLGNRSRSISMTTSATWRCKFIIGLITPSMVAKLGWGTYIFFAAFCSMAFFFVWFCVPETKGKSLEDMDVVFGDTAAHGEEKLHLYQIFADLRDDEGFIVGSEKA</sequence>
<dbReference type="InterPro" id="IPR050360">
    <property type="entry name" value="MFS_Sugar_Transporters"/>
</dbReference>
<dbReference type="InterPro" id="IPR036259">
    <property type="entry name" value="MFS_trans_sf"/>
</dbReference>
<feature type="transmembrane region" description="Helical" evidence="6">
    <location>
        <begin position="259"/>
        <end position="278"/>
    </location>
</feature>
<evidence type="ECO:0000256" key="2">
    <source>
        <dbReference type="ARBA" id="ARBA00010992"/>
    </source>
</evidence>
<feature type="transmembrane region" description="Helical" evidence="6">
    <location>
        <begin position="191"/>
        <end position="216"/>
    </location>
</feature>
<feature type="transmembrane region" description="Helical" evidence="6">
    <location>
        <begin position="162"/>
        <end position="185"/>
    </location>
</feature>
<dbReference type="Gene3D" id="1.20.1250.20">
    <property type="entry name" value="MFS general substrate transporter like domains"/>
    <property type="match status" value="1"/>
</dbReference>
<dbReference type="InterPro" id="IPR020846">
    <property type="entry name" value="MFS_dom"/>
</dbReference>
<dbReference type="GO" id="GO:0016020">
    <property type="term" value="C:membrane"/>
    <property type="evidence" value="ECO:0007669"/>
    <property type="project" value="UniProtKB-SubCell"/>
</dbReference>
<protein>
    <recommendedName>
        <fullName evidence="7">Major facilitator superfamily (MFS) profile domain-containing protein</fullName>
    </recommendedName>
</protein>
<feature type="transmembrane region" description="Helical" evidence="6">
    <location>
        <begin position="90"/>
        <end position="113"/>
    </location>
</feature>
<keyword evidence="3 6" id="KW-0812">Transmembrane</keyword>
<dbReference type="Pfam" id="PF00083">
    <property type="entry name" value="Sugar_tr"/>
    <property type="match status" value="1"/>
</dbReference>
<evidence type="ECO:0000256" key="6">
    <source>
        <dbReference type="SAM" id="Phobius"/>
    </source>
</evidence>
<dbReference type="EMBL" id="JAVRQU010000013">
    <property type="protein sequence ID" value="KAK5696189.1"/>
    <property type="molecule type" value="Genomic_DNA"/>
</dbReference>
<dbReference type="GO" id="GO:0005351">
    <property type="term" value="F:carbohydrate:proton symporter activity"/>
    <property type="evidence" value="ECO:0007669"/>
    <property type="project" value="TreeGrafter"/>
</dbReference>
<evidence type="ECO:0000256" key="1">
    <source>
        <dbReference type="ARBA" id="ARBA00004141"/>
    </source>
</evidence>
<feature type="domain" description="Major facilitator superfamily (MFS) profile" evidence="7">
    <location>
        <begin position="1"/>
        <end position="282"/>
    </location>
</feature>
<evidence type="ECO:0000259" key="7">
    <source>
        <dbReference type="PROSITE" id="PS50850"/>
    </source>
</evidence>
<name>A0AAN7W879_9PEZI</name>
<comment type="similarity">
    <text evidence="2">Belongs to the major facilitator superfamily. Sugar transporter (TC 2.A.1.1) family.</text>
</comment>
<organism evidence="8 9">
    <name type="scientific">Elasticomyces elasticus</name>
    <dbReference type="NCBI Taxonomy" id="574655"/>
    <lineage>
        <taxon>Eukaryota</taxon>
        <taxon>Fungi</taxon>
        <taxon>Dikarya</taxon>
        <taxon>Ascomycota</taxon>
        <taxon>Pezizomycotina</taxon>
        <taxon>Dothideomycetes</taxon>
        <taxon>Dothideomycetidae</taxon>
        <taxon>Mycosphaerellales</taxon>
        <taxon>Teratosphaeriaceae</taxon>
        <taxon>Elasticomyces</taxon>
    </lineage>
</organism>
<evidence type="ECO:0000313" key="9">
    <source>
        <dbReference type="Proteomes" id="UP001310594"/>
    </source>
</evidence>
<dbReference type="PROSITE" id="PS50850">
    <property type="entry name" value="MFS"/>
    <property type="match status" value="1"/>
</dbReference>
<accession>A0AAN7W879</accession>
<dbReference type="PANTHER" id="PTHR48022:SF48">
    <property type="entry name" value="SUGAR TRANSPORTER, PUTATIVE (AFU_ORTHOLOGUE AFUA_3G06730)-RELATED"/>
    <property type="match status" value="1"/>
</dbReference>
<keyword evidence="5 6" id="KW-0472">Membrane</keyword>
<evidence type="ECO:0000256" key="3">
    <source>
        <dbReference type="ARBA" id="ARBA00022692"/>
    </source>
</evidence>
<feature type="transmembrane region" description="Helical" evidence="6">
    <location>
        <begin position="236"/>
        <end position="253"/>
    </location>
</feature>